<name>A0A0E0A0M0_9ORYZ</name>
<dbReference type="EnsemblPlants" id="OGLUM05G21180.1">
    <property type="protein sequence ID" value="OGLUM05G21180.1"/>
    <property type="gene ID" value="OGLUM05G21180"/>
</dbReference>
<dbReference type="Proteomes" id="UP000026961">
    <property type="component" value="Chromosome 5"/>
</dbReference>
<evidence type="ECO:0000256" key="2">
    <source>
        <dbReference type="SAM" id="MobiDB-lite"/>
    </source>
</evidence>
<dbReference type="Gramene" id="OGLUM05G21180.1">
    <property type="protein sequence ID" value="OGLUM05G21180.1"/>
    <property type="gene ID" value="OGLUM05G21180"/>
</dbReference>
<dbReference type="AlphaFoldDB" id="A0A0E0A0M0"/>
<dbReference type="GO" id="GO:0005634">
    <property type="term" value="C:nucleus"/>
    <property type="evidence" value="ECO:0007669"/>
    <property type="project" value="UniProtKB-SubCell"/>
</dbReference>
<organism evidence="3">
    <name type="scientific">Oryza glumipatula</name>
    <dbReference type="NCBI Taxonomy" id="40148"/>
    <lineage>
        <taxon>Eukaryota</taxon>
        <taxon>Viridiplantae</taxon>
        <taxon>Streptophyta</taxon>
        <taxon>Embryophyta</taxon>
        <taxon>Tracheophyta</taxon>
        <taxon>Spermatophyta</taxon>
        <taxon>Magnoliopsida</taxon>
        <taxon>Liliopsida</taxon>
        <taxon>Poales</taxon>
        <taxon>Poaceae</taxon>
        <taxon>BOP clade</taxon>
        <taxon>Oryzoideae</taxon>
        <taxon>Oryzeae</taxon>
        <taxon>Oryzinae</taxon>
        <taxon>Oryza</taxon>
    </lineage>
</organism>
<accession>A0A0E0A0M0</accession>
<evidence type="ECO:0000313" key="4">
    <source>
        <dbReference type="Proteomes" id="UP000026961"/>
    </source>
</evidence>
<feature type="region of interest" description="Disordered" evidence="2">
    <location>
        <begin position="89"/>
        <end position="139"/>
    </location>
</feature>
<evidence type="ECO:0000256" key="1">
    <source>
        <dbReference type="RuleBase" id="RU367018"/>
    </source>
</evidence>
<dbReference type="PANTHER" id="PTHR31669">
    <property type="entry name" value="PROTEIN FAR1-RELATED SEQUENCE 10-RELATED"/>
    <property type="match status" value="1"/>
</dbReference>
<dbReference type="InterPro" id="IPR031052">
    <property type="entry name" value="FHY3/FAR1"/>
</dbReference>
<feature type="compositionally biased region" description="Basic and acidic residues" evidence="2">
    <location>
        <begin position="118"/>
        <end position="127"/>
    </location>
</feature>
<keyword evidence="1" id="KW-0479">Metal-binding</keyword>
<keyword evidence="1" id="KW-0863">Zinc-finger</keyword>
<evidence type="ECO:0000313" key="3">
    <source>
        <dbReference type="EnsemblPlants" id="OGLUM05G21180.1"/>
    </source>
</evidence>
<dbReference type="GO" id="GO:0006355">
    <property type="term" value="P:regulation of DNA-templated transcription"/>
    <property type="evidence" value="ECO:0007669"/>
    <property type="project" value="UniProtKB-UniRule"/>
</dbReference>
<keyword evidence="4" id="KW-1185">Reference proteome</keyword>
<keyword evidence="1" id="KW-0539">Nucleus</keyword>
<comment type="function">
    <text evidence="1">Putative transcription activator involved in regulating light control of development.</text>
</comment>
<comment type="subcellular location">
    <subcellularLocation>
        <location evidence="1">Nucleus</location>
    </subcellularLocation>
</comment>
<reference evidence="3" key="1">
    <citation type="submission" date="2015-04" db="UniProtKB">
        <authorList>
            <consortium name="EnsemblPlants"/>
        </authorList>
    </citation>
    <scope>IDENTIFICATION</scope>
</reference>
<dbReference type="GO" id="GO:0008270">
    <property type="term" value="F:zinc ion binding"/>
    <property type="evidence" value="ECO:0007669"/>
    <property type="project" value="UniProtKB-UniRule"/>
</dbReference>
<dbReference type="PANTHER" id="PTHR31669:SF299">
    <property type="entry name" value="PROTEIN FAR1-RELATED SEQUENCE"/>
    <property type="match status" value="1"/>
</dbReference>
<proteinExistence type="inferred from homology"/>
<comment type="similarity">
    <text evidence="1">Belongs to the FHY3/FAR1 family.</text>
</comment>
<keyword evidence="1" id="KW-0862">Zinc</keyword>
<protein>
    <recommendedName>
        <fullName evidence="1">Protein FAR1-RELATED SEQUENCE</fullName>
    </recommendedName>
</protein>
<reference evidence="3" key="2">
    <citation type="submission" date="2018-05" db="EMBL/GenBank/DDBJ databases">
        <title>OgluRS3 (Oryza glumaepatula Reference Sequence Version 3).</title>
        <authorList>
            <person name="Zhang J."/>
            <person name="Kudrna D."/>
            <person name="Lee S."/>
            <person name="Talag J."/>
            <person name="Welchert J."/>
            <person name="Wing R.A."/>
        </authorList>
    </citation>
    <scope>NUCLEOTIDE SEQUENCE [LARGE SCALE GENOMIC DNA]</scope>
</reference>
<dbReference type="HOGENOM" id="CLU_1404440_0_0_1"/>
<sequence>MSTTQRNESLNNELKGYISVKYDMLTFFEHFDRLVGDKRYEEVKCDFRATQSTPKLKAELRILRYVAEVYTPAVYKIFEEEMPKKPRGIKLKEKGIRGSARPIGGLEKASSQRKRKKKDDDVPDHVLEPQPEMQSQPPATVMQPNFFTCITVLCCSGSVNTPFNTPISVTPESQGLHQGRPIQQFDTDFHNMFP</sequence>